<evidence type="ECO:0000259" key="1">
    <source>
        <dbReference type="Pfam" id="PF13456"/>
    </source>
</evidence>
<dbReference type="GO" id="GO:0004523">
    <property type="term" value="F:RNA-DNA hybrid ribonuclease activity"/>
    <property type="evidence" value="ECO:0007669"/>
    <property type="project" value="InterPro"/>
</dbReference>
<keyword evidence="3" id="KW-1185">Reference proteome</keyword>
<organism evidence="2 3">
    <name type="scientific">Thalictrum thalictroides</name>
    <name type="common">Rue-anemone</name>
    <name type="synonym">Anemone thalictroides</name>
    <dbReference type="NCBI Taxonomy" id="46969"/>
    <lineage>
        <taxon>Eukaryota</taxon>
        <taxon>Viridiplantae</taxon>
        <taxon>Streptophyta</taxon>
        <taxon>Embryophyta</taxon>
        <taxon>Tracheophyta</taxon>
        <taxon>Spermatophyta</taxon>
        <taxon>Magnoliopsida</taxon>
        <taxon>Ranunculales</taxon>
        <taxon>Ranunculaceae</taxon>
        <taxon>Thalictroideae</taxon>
        <taxon>Thalictrum</taxon>
    </lineage>
</organism>
<evidence type="ECO:0000313" key="2">
    <source>
        <dbReference type="EMBL" id="KAF5201666.1"/>
    </source>
</evidence>
<dbReference type="CDD" id="cd06222">
    <property type="entry name" value="RNase_H_like"/>
    <property type="match status" value="1"/>
</dbReference>
<dbReference type="AlphaFoldDB" id="A0A7J6WW52"/>
<proteinExistence type="predicted"/>
<accession>A0A7J6WW52</accession>
<dbReference type="InterPro" id="IPR044730">
    <property type="entry name" value="RNase_H-like_dom_plant"/>
</dbReference>
<dbReference type="EMBL" id="JABWDY010009138">
    <property type="protein sequence ID" value="KAF5201666.1"/>
    <property type="molecule type" value="Genomic_DNA"/>
</dbReference>
<dbReference type="InterPro" id="IPR012337">
    <property type="entry name" value="RNaseH-like_sf"/>
</dbReference>
<dbReference type="InterPro" id="IPR002156">
    <property type="entry name" value="RNaseH_domain"/>
</dbReference>
<dbReference type="OrthoDB" id="1906820at2759"/>
<dbReference type="InterPro" id="IPR053151">
    <property type="entry name" value="RNase_H-like"/>
</dbReference>
<dbReference type="PANTHER" id="PTHR47723">
    <property type="entry name" value="OS05G0353850 PROTEIN"/>
    <property type="match status" value="1"/>
</dbReference>
<feature type="domain" description="RNase H type-1" evidence="1">
    <location>
        <begin position="79"/>
        <end position="157"/>
    </location>
</feature>
<name>A0A7J6WW52_THATH</name>
<protein>
    <submittedName>
        <fullName evidence="2">Pleckstrin-like protein</fullName>
    </submittedName>
</protein>
<comment type="caution">
    <text evidence="2">The sequence shown here is derived from an EMBL/GenBank/DDBJ whole genome shotgun (WGS) entry which is preliminary data.</text>
</comment>
<evidence type="ECO:0000313" key="3">
    <source>
        <dbReference type="Proteomes" id="UP000554482"/>
    </source>
</evidence>
<gene>
    <name evidence="2" type="ORF">FRX31_008745</name>
</gene>
<dbReference type="InterPro" id="IPR036397">
    <property type="entry name" value="RNaseH_sf"/>
</dbReference>
<sequence length="275" mass="29731">MATFVLGVQSLTKEVAIALRLVCTFSKTRWNAANDSSEIIKPMWQAAVTHLTLDSADLGSTVIKTVSWIPPDARFMKANCDGSSRGNPGQACSGIVFRDHKSFGEALMKGLGHATNYEAVTEAIMITLEATAEHKLGRIWIESDSKAAIKALQSRNTPWTVAAVIAAANSMALESTKEIEVAIKISMRTALGMVTNRINEVGKGSRARDSSIKEIAEKLTDTAEAAASAAHTMDEKRRFACAEIERLTNESSRQGKATGVIYVEGTILLLHYMVD</sequence>
<dbReference type="GO" id="GO:0003676">
    <property type="term" value="F:nucleic acid binding"/>
    <property type="evidence" value="ECO:0007669"/>
    <property type="project" value="InterPro"/>
</dbReference>
<dbReference type="Gene3D" id="3.30.420.10">
    <property type="entry name" value="Ribonuclease H-like superfamily/Ribonuclease H"/>
    <property type="match status" value="1"/>
</dbReference>
<dbReference type="Proteomes" id="UP000554482">
    <property type="component" value="Unassembled WGS sequence"/>
</dbReference>
<reference evidence="2 3" key="1">
    <citation type="submission" date="2020-06" db="EMBL/GenBank/DDBJ databases">
        <title>Transcriptomic and genomic resources for Thalictrum thalictroides and T. hernandezii: Facilitating candidate gene discovery in an emerging model plant lineage.</title>
        <authorList>
            <person name="Arias T."/>
            <person name="Riano-Pachon D.M."/>
            <person name="Di Stilio V.S."/>
        </authorList>
    </citation>
    <scope>NUCLEOTIDE SEQUENCE [LARGE SCALE GENOMIC DNA]</scope>
    <source>
        <strain evidence="3">cv. WT478/WT964</strain>
        <tissue evidence="2">Leaves</tissue>
    </source>
</reference>
<dbReference type="PANTHER" id="PTHR47723:SF19">
    <property type="entry name" value="POLYNUCLEOTIDYL TRANSFERASE, RIBONUCLEASE H-LIKE SUPERFAMILY PROTEIN"/>
    <property type="match status" value="1"/>
</dbReference>
<dbReference type="Pfam" id="PF13456">
    <property type="entry name" value="RVT_3"/>
    <property type="match status" value="1"/>
</dbReference>
<dbReference type="SUPFAM" id="SSF53098">
    <property type="entry name" value="Ribonuclease H-like"/>
    <property type="match status" value="1"/>
</dbReference>